<dbReference type="Proteomes" id="UP000233256">
    <property type="component" value="Unassembled WGS sequence"/>
</dbReference>
<feature type="repeat" description="TPR" evidence="1">
    <location>
        <begin position="604"/>
        <end position="637"/>
    </location>
</feature>
<dbReference type="Pfam" id="PF13424">
    <property type="entry name" value="TPR_12"/>
    <property type="match status" value="2"/>
</dbReference>
<dbReference type="InterPro" id="IPR011990">
    <property type="entry name" value="TPR-like_helical_dom_sf"/>
</dbReference>
<protein>
    <submittedName>
        <fullName evidence="3">Uncharacterized protein</fullName>
    </submittedName>
</protein>
<dbReference type="EMBL" id="PGXC01000003">
    <property type="protein sequence ID" value="PKK91167.1"/>
    <property type="molecule type" value="Genomic_DNA"/>
</dbReference>
<organism evidence="3 4">
    <name type="scientific">Candidatus Wallbacteria bacterium HGW-Wallbacteria-1</name>
    <dbReference type="NCBI Taxonomy" id="2013854"/>
    <lineage>
        <taxon>Bacteria</taxon>
        <taxon>Candidatus Walliibacteriota</taxon>
    </lineage>
</organism>
<dbReference type="PROSITE" id="PS50005">
    <property type="entry name" value="TPR"/>
    <property type="match status" value="6"/>
</dbReference>
<gene>
    <name evidence="3" type="ORF">CVV64_05200</name>
</gene>
<evidence type="ECO:0000256" key="2">
    <source>
        <dbReference type="SAM" id="SignalP"/>
    </source>
</evidence>
<feature type="repeat" description="TPR" evidence="1">
    <location>
        <begin position="392"/>
        <end position="425"/>
    </location>
</feature>
<dbReference type="Gene3D" id="1.25.40.10">
    <property type="entry name" value="Tetratricopeptide repeat domain"/>
    <property type="match status" value="4"/>
</dbReference>
<comment type="caution">
    <text evidence="3">The sequence shown here is derived from an EMBL/GenBank/DDBJ whole genome shotgun (WGS) entry which is preliminary data.</text>
</comment>
<keyword evidence="1" id="KW-0802">TPR repeat</keyword>
<accession>A0A2N1PS46</accession>
<evidence type="ECO:0000313" key="4">
    <source>
        <dbReference type="Proteomes" id="UP000233256"/>
    </source>
</evidence>
<dbReference type="PANTHER" id="PTHR12558">
    <property type="entry name" value="CELL DIVISION CYCLE 16,23,27"/>
    <property type="match status" value="1"/>
</dbReference>
<dbReference type="PROSITE" id="PS50293">
    <property type="entry name" value="TPR_REGION"/>
    <property type="match status" value="1"/>
</dbReference>
<dbReference type="Pfam" id="PF13181">
    <property type="entry name" value="TPR_8"/>
    <property type="match status" value="3"/>
</dbReference>
<keyword evidence="2" id="KW-0732">Signal</keyword>
<sequence length="775" mass="86361">MPKINMNFRMVLTLCTILFAVTLLTCQPVVHASVAIYGDTSGQTPSTGEFSYYVRMGNFFYVNGDLPAAANFLKSALSINPYREDLYTLLGTVLENSSSTQEAINVYRQGLLHFPKSEKILLFLGLLQEKEGMVAEACETFEKVLEINPDSVNAINCLAETHIRAGQFQQAINVLEKALLKISDNYVLNHNMGWALYELGNNKEAVRYLEKALEINSRFPLSWIILGNIKYREKKTEEAVKAFEKALEADPENLEATVFLGEILFLSKNFGKAAEILKKALELGAQSPKVTIGLAWSLFSTGDTAGASAYCDILLRQKEEIDSPTILNDVGWLLCRLKRSEEGIQLLDKAVEIDPTMEVALNNLFFSYNQAGNNEKALIIAEKLAAIRPDSSQLHNSMGWLQLQVGQLDEAIISFSRALQIEPELSLAQNNMGLAYYLKGNPEKAYECYEKVVIGNQSPDTVAYALNNMALLDFKVHKMDAAEKNFRMALKKYPDYIPALNNLGILLNTLGRDAEAEDLYNRVTATSEDKSEIAVAHFQIALLKIKKEDFDTAIQYLLKVRSGPDKDLADKSSLVEASIHFRTGKFANCISLLEPLLKNSSYKAEASLNLGNVNFKLGAMKRAEECFRLSAMENPEDPVAHNALAYLLALENRNLPEALDLVNKAIELAGKNDSAEESLAAYLDTRGWILYQMGRYEEAITEIEASLKLAGELKENDEIHYHMAMTLMKLGKVREAASSLEKSWKSDPESEFGKKSRALMDIISQPSLHENGAEQ</sequence>
<evidence type="ECO:0000313" key="3">
    <source>
        <dbReference type="EMBL" id="PKK91167.1"/>
    </source>
</evidence>
<feature type="repeat" description="TPR" evidence="1">
    <location>
        <begin position="118"/>
        <end position="151"/>
    </location>
</feature>
<feature type="chain" id="PRO_5014780815" evidence="2">
    <location>
        <begin position="33"/>
        <end position="775"/>
    </location>
</feature>
<name>A0A2N1PS46_9BACT</name>
<dbReference type="AlphaFoldDB" id="A0A2N1PS46"/>
<feature type="repeat" description="TPR" evidence="1">
    <location>
        <begin position="220"/>
        <end position="253"/>
    </location>
</feature>
<dbReference type="SMART" id="SM00028">
    <property type="entry name" value="TPR"/>
    <property type="match status" value="19"/>
</dbReference>
<reference evidence="3 4" key="1">
    <citation type="journal article" date="2017" name="ISME J.">
        <title>Potential for microbial H2 and metal transformations associated with novel bacteria and archaea in deep terrestrial subsurface sediments.</title>
        <authorList>
            <person name="Hernsdorf A.W."/>
            <person name="Amano Y."/>
            <person name="Miyakawa K."/>
            <person name="Ise K."/>
            <person name="Suzuki Y."/>
            <person name="Anantharaman K."/>
            <person name="Probst A."/>
            <person name="Burstein D."/>
            <person name="Thomas B.C."/>
            <person name="Banfield J.F."/>
        </authorList>
    </citation>
    <scope>NUCLEOTIDE SEQUENCE [LARGE SCALE GENOMIC DNA]</scope>
    <source>
        <strain evidence="3">HGW-Wallbacteria-1</strain>
    </source>
</reference>
<feature type="repeat" description="TPR" evidence="1">
    <location>
        <begin position="50"/>
        <end position="83"/>
    </location>
</feature>
<dbReference type="PANTHER" id="PTHR12558:SF13">
    <property type="entry name" value="CELL DIVISION CYCLE PROTEIN 27 HOMOLOG"/>
    <property type="match status" value="1"/>
</dbReference>
<dbReference type="InterPro" id="IPR019734">
    <property type="entry name" value="TPR_rpt"/>
</dbReference>
<dbReference type="Pfam" id="PF13432">
    <property type="entry name" value="TPR_16"/>
    <property type="match status" value="3"/>
</dbReference>
<feature type="signal peptide" evidence="2">
    <location>
        <begin position="1"/>
        <end position="32"/>
    </location>
</feature>
<proteinExistence type="predicted"/>
<feature type="repeat" description="TPR" evidence="1">
    <location>
        <begin position="186"/>
        <end position="219"/>
    </location>
</feature>
<evidence type="ECO:0000256" key="1">
    <source>
        <dbReference type="PROSITE-ProRule" id="PRU00339"/>
    </source>
</evidence>
<dbReference type="SUPFAM" id="SSF48452">
    <property type="entry name" value="TPR-like"/>
    <property type="match status" value="4"/>
</dbReference>